<reference evidence="1" key="1">
    <citation type="submission" date="2021-01" db="EMBL/GenBank/DDBJ databases">
        <authorList>
            <person name="Zhong Y.L."/>
        </authorList>
    </citation>
    <scope>NUCLEOTIDE SEQUENCE</scope>
    <source>
        <strain evidence="1">KCTC 23302</strain>
    </source>
</reference>
<keyword evidence="2" id="KW-1185">Reference proteome</keyword>
<comment type="caution">
    <text evidence="1">The sequence shown here is derived from an EMBL/GenBank/DDBJ whole genome shotgun (WGS) entry which is preliminary data.</text>
</comment>
<protein>
    <recommendedName>
        <fullName evidence="3">Macroglobulin domain-containing protein</fullName>
    </recommendedName>
</protein>
<gene>
    <name evidence="1" type="ORF">JJQ60_13045</name>
</gene>
<accession>A0A937DBB8</accession>
<dbReference type="AlphaFoldDB" id="A0A937DBB8"/>
<organism evidence="1 2">
    <name type="scientific">Aquimarina mytili</name>
    <dbReference type="NCBI Taxonomy" id="874423"/>
    <lineage>
        <taxon>Bacteria</taxon>
        <taxon>Pseudomonadati</taxon>
        <taxon>Bacteroidota</taxon>
        <taxon>Flavobacteriia</taxon>
        <taxon>Flavobacteriales</taxon>
        <taxon>Flavobacteriaceae</taxon>
        <taxon>Aquimarina</taxon>
    </lineage>
</organism>
<dbReference type="Gene3D" id="2.60.40.1930">
    <property type="match status" value="1"/>
</dbReference>
<name>A0A937DBB8_9FLAO</name>
<evidence type="ECO:0000313" key="1">
    <source>
        <dbReference type="EMBL" id="MBL0684448.1"/>
    </source>
</evidence>
<dbReference type="RefSeq" id="WP_201920638.1">
    <property type="nucleotide sequence ID" value="NZ_BAABAX010000003.1"/>
</dbReference>
<dbReference type="Proteomes" id="UP000651057">
    <property type="component" value="Unassembled WGS sequence"/>
</dbReference>
<sequence>MFNVKNGSVKINPLLYIFLFLFISNIHGQRESVLKTAEELSGYYQVPQEKMFIHYNTTLLFSGEYLYYKVYCLNTKNNLLSDISKIAYVELIDEDKNAIFKHKVKLENGVGQGDFFLPVSVPSGNYKLIGYTQWMINAKDNLFFQGDISILNPYQGNQKTILSDVPVDTEILPVENDTAVVKTEINTSKDNTDIKLNLDKQVFKKRSPVVLTINMANSLHRSGNYSISVNKKDFFTSATAVSATEFSVLHPKAVINKEKSISSSFFLPEMRGDLIYGKIIPKESTLPVSSIQIALSVPGKKNDIKIATTNNKGVFIFSLNKDYSTKEFVFQILGENRNNYTIVLNEIPEIEYPDFDFYTFEISESLKDHIVNRSVNNQIDNSFFVAKPDTIQEPKENISFYGKDFSTYDLDEYTRFATIKETVIEIVDDVWTKSNKKEEKTFAIRGYYPTQEDYEYKPLVIIDGIVEQDHKFLMEYDARKIKRISFVRDRYFLGTKIFEGVLIFETLKGDYLESLNRSYIFKSVLKRPLTKKKYYKQRYLEGDNSYNHIPDFRHQLFWEPSITLEKNNTVITFFTSDAIGDYEISIEGFTNEGVPVSLKRDFRVE</sequence>
<dbReference type="EMBL" id="JAERQJ010000004">
    <property type="protein sequence ID" value="MBL0684448.1"/>
    <property type="molecule type" value="Genomic_DNA"/>
</dbReference>
<evidence type="ECO:0008006" key="3">
    <source>
        <dbReference type="Google" id="ProtNLM"/>
    </source>
</evidence>
<evidence type="ECO:0000313" key="2">
    <source>
        <dbReference type="Proteomes" id="UP000651057"/>
    </source>
</evidence>
<proteinExistence type="predicted"/>